<gene>
    <name evidence="1" type="ORF">SPELUC_LOCUS17432</name>
</gene>
<proteinExistence type="predicted"/>
<dbReference type="Proteomes" id="UP000789366">
    <property type="component" value="Unassembled WGS sequence"/>
</dbReference>
<sequence>CTEMIIDDSSSKALKKYLSHILEPICDADPDVLAEYVIALLKHDKSNQDLRQLCIDQLDDFLKEETEPFVEKLFESLATKEYLGETSALSTLHIKQAR</sequence>
<keyword evidence="2" id="KW-1185">Reference proteome</keyword>
<accession>A0ACA9RHS7</accession>
<evidence type="ECO:0000313" key="2">
    <source>
        <dbReference type="Proteomes" id="UP000789366"/>
    </source>
</evidence>
<name>A0ACA9RHS7_9GLOM</name>
<dbReference type="EMBL" id="CAJVPW010071439">
    <property type="protein sequence ID" value="CAG8793409.1"/>
    <property type="molecule type" value="Genomic_DNA"/>
</dbReference>
<feature type="non-terminal residue" evidence="1">
    <location>
        <position position="98"/>
    </location>
</feature>
<reference evidence="1" key="1">
    <citation type="submission" date="2021-06" db="EMBL/GenBank/DDBJ databases">
        <authorList>
            <person name="Kallberg Y."/>
            <person name="Tangrot J."/>
            <person name="Rosling A."/>
        </authorList>
    </citation>
    <scope>NUCLEOTIDE SEQUENCE</scope>
    <source>
        <strain evidence="1">28 12/20/2015</strain>
    </source>
</reference>
<comment type="caution">
    <text evidence="1">The sequence shown here is derived from an EMBL/GenBank/DDBJ whole genome shotgun (WGS) entry which is preliminary data.</text>
</comment>
<feature type="non-terminal residue" evidence="1">
    <location>
        <position position="1"/>
    </location>
</feature>
<organism evidence="1 2">
    <name type="scientific">Cetraspora pellucida</name>
    <dbReference type="NCBI Taxonomy" id="1433469"/>
    <lineage>
        <taxon>Eukaryota</taxon>
        <taxon>Fungi</taxon>
        <taxon>Fungi incertae sedis</taxon>
        <taxon>Mucoromycota</taxon>
        <taxon>Glomeromycotina</taxon>
        <taxon>Glomeromycetes</taxon>
        <taxon>Diversisporales</taxon>
        <taxon>Gigasporaceae</taxon>
        <taxon>Cetraspora</taxon>
    </lineage>
</organism>
<protein>
    <submittedName>
        <fullName evidence="1">10916_t:CDS:1</fullName>
    </submittedName>
</protein>
<evidence type="ECO:0000313" key="1">
    <source>
        <dbReference type="EMBL" id="CAG8793409.1"/>
    </source>
</evidence>